<feature type="compositionally biased region" description="Acidic residues" evidence="1">
    <location>
        <begin position="331"/>
        <end position="356"/>
    </location>
</feature>
<feature type="region of interest" description="Disordered" evidence="1">
    <location>
        <begin position="114"/>
        <end position="135"/>
    </location>
</feature>
<feature type="region of interest" description="Disordered" evidence="1">
    <location>
        <begin position="51"/>
        <end position="76"/>
    </location>
</feature>
<organism evidence="2 3">
    <name type="scientific">Hymenoscyphus fraxineus</name>
    <dbReference type="NCBI Taxonomy" id="746836"/>
    <lineage>
        <taxon>Eukaryota</taxon>
        <taxon>Fungi</taxon>
        <taxon>Dikarya</taxon>
        <taxon>Ascomycota</taxon>
        <taxon>Pezizomycotina</taxon>
        <taxon>Leotiomycetes</taxon>
        <taxon>Helotiales</taxon>
        <taxon>Helotiaceae</taxon>
        <taxon>Hymenoscyphus</taxon>
    </lineage>
</organism>
<dbReference type="Proteomes" id="UP000696280">
    <property type="component" value="Unassembled WGS sequence"/>
</dbReference>
<keyword evidence="3" id="KW-1185">Reference proteome</keyword>
<feature type="region of interest" description="Disordered" evidence="1">
    <location>
        <begin position="235"/>
        <end position="298"/>
    </location>
</feature>
<reference evidence="2" key="1">
    <citation type="submission" date="2021-07" db="EMBL/GenBank/DDBJ databases">
        <authorList>
            <person name="Durling M."/>
        </authorList>
    </citation>
    <scope>NUCLEOTIDE SEQUENCE</scope>
</reference>
<dbReference type="OrthoDB" id="5378435at2759"/>
<proteinExistence type="predicted"/>
<evidence type="ECO:0000313" key="3">
    <source>
        <dbReference type="Proteomes" id="UP000696280"/>
    </source>
</evidence>
<feature type="compositionally biased region" description="Polar residues" evidence="1">
    <location>
        <begin position="362"/>
        <end position="372"/>
    </location>
</feature>
<name>A0A9N9L2M8_9HELO</name>
<feature type="compositionally biased region" description="Low complexity" evidence="1">
    <location>
        <begin position="126"/>
        <end position="135"/>
    </location>
</feature>
<comment type="caution">
    <text evidence="2">The sequence shown here is derived from an EMBL/GenBank/DDBJ whole genome shotgun (WGS) entry which is preliminary data.</text>
</comment>
<sequence>MNTMTMNSGDWGRNAVEYSTVESLFEDMSKQMALSNLTRFSRNSNAPYTGRASCGSMRVVKPNSANNSPRGSMGMGRRRTVMADSTYRRMAPVADEQIVPSMSTGYISNDGLEVPPRSSRPVSWHPSSQQFPQQSQPYYQTPTYEFNNQQFSYLPPTPAVYSGYTSPVSNFSPASIPYTGYEQQYFPDLQQHYPASQPSYLMEQEIQYSPSSVVDLDSIQYPQCEWNGFVANSFESTTAPPTPDNFLPTQHPEPSFPSEESIPYQSLDDDESGDDLVGLGLYDTPEAAKSPEPDPQLDNYRMMNQLLEFNYRRPEPVGKGLKLEEGWTPPSDDEKDDDEADGEGEDEEEEEEEEEKQPEPVETQTMPQGNWV</sequence>
<feature type="compositionally biased region" description="Basic and acidic residues" evidence="1">
    <location>
        <begin position="311"/>
        <end position="325"/>
    </location>
</feature>
<accession>A0A9N9L2M8</accession>
<gene>
    <name evidence="2" type="ORF">HYFRA_00011906</name>
</gene>
<dbReference type="EMBL" id="CAJVRL010000071">
    <property type="protein sequence ID" value="CAG8956595.1"/>
    <property type="molecule type" value="Genomic_DNA"/>
</dbReference>
<evidence type="ECO:0000313" key="2">
    <source>
        <dbReference type="EMBL" id="CAG8956595.1"/>
    </source>
</evidence>
<protein>
    <submittedName>
        <fullName evidence="2">Uncharacterized protein</fullName>
    </submittedName>
</protein>
<feature type="compositionally biased region" description="Low complexity" evidence="1">
    <location>
        <begin position="252"/>
        <end position="261"/>
    </location>
</feature>
<dbReference type="AlphaFoldDB" id="A0A9N9L2M8"/>
<feature type="region of interest" description="Disordered" evidence="1">
    <location>
        <begin position="311"/>
        <end position="372"/>
    </location>
</feature>
<evidence type="ECO:0000256" key="1">
    <source>
        <dbReference type="SAM" id="MobiDB-lite"/>
    </source>
</evidence>